<protein>
    <submittedName>
        <fullName evidence="3">Protein of uncharacterized function (DUF2809)</fullName>
    </submittedName>
</protein>
<evidence type="ECO:0000256" key="1">
    <source>
        <dbReference type="SAM" id="Phobius"/>
    </source>
</evidence>
<reference evidence="2" key="1">
    <citation type="submission" date="2009-05" db="EMBL/GenBank/DDBJ databases">
        <title>Complete sequence of Micrococcus luteus NCTC 2665.</title>
        <authorList>
            <consortium name="US DOE Joint Genome Institute"/>
            <person name="Lucas S."/>
            <person name="Copeland A."/>
            <person name="Lapidus A."/>
            <person name="Glavina del Rio T."/>
            <person name="Dalin E."/>
            <person name="Tice H."/>
            <person name="Bruce D."/>
            <person name="Goodwin L."/>
            <person name="Pitluck S."/>
            <person name="Lowry S."/>
            <person name="Larimer F."/>
            <person name="Land M."/>
            <person name="Hauser L."/>
            <person name="Kyrpides N."/>
            <person name="Lykidis A."/>
            <person name="Young M."/>
            <person name="Greenblatt C."/>
        </authorList>
    </citation>
    <scope>NUCLEOTIDE SEQUENCE</scope>
    <source>
        <strain evidence="2">NCTC 2665</strain>
    </source>
</reference>
<reference evidence="4" key="2">
    <citation type="journal article" date="2010" name="J. Bacteriol.">
        <title>Genome sequence of the Fleming strain of Micrococcus luteus, a simple free-living actinobacterium.</title>
        <authorList>
            <person name="Young M."/>
            <person name="Artsatbanov V."/>
            <person name="Beller H.R."/>
            <person name="Chandra G."/>
            <person name="Chater K.F."/>
            <person name="Dover L.G."/>
            <person name="Goh E.B."/>
            <person name="Kahan T."/>
            <person name="Kaprelyants A.S."/>
            <person name="Kyrpides N."/>
            <person name="Lapidus A."/>
            <person name="Lowry S.R."/>
            <person name="Lykidis A."/>
            <person name="Mahillon J."/>
            <person name="Markowitz V."/>
            <person name="Mavromatis K."/>
            <person name="Mukamolova G.V."/>
            <person name="Oren A."/>
            <person name="Rokem J.S."/>
            <person name="Smith M.C."/>
            <person name="Young D.I."/>
            <person name="Greenblatt C.L."/>
        </authorList>
    </citation>
    <scope>NUCLEOTIDE SEQUENCE [LARGE SCALE GENOMIC DNA]</scope>
    <source>
        <strain evidence="4">ATCC 4698 / DSM 20030 / JCM 1464 / NBRC 3333 / NCIMB 9278 / NCTC 2665 / VKM Ac-2230</strain>
    </source>
</reference>
<keyword evidence="4" id="KW-1185">Reference proteome</keyword>
<organism evidence="2 4">
    <name type="scientific">Micrococcus luteus (strain ATCC 4698 / DSM 20030 / JCM 1464 / CCM 169 / CCUG 5858 / IAM 1056 / NBRC 3333 / NCIMB 9278 / NCTC 2665 / VKM Ac-2230)</name>
    <name type="common">Micrococcus lysodeikticus</name>
    <dbReference type="NCBI Taxonomy" id="465515"/>
    <lineage>
        <taxon>Bacteria</taxon>
        <taxon>Bacillati</taxon>
        <taxon>Actinomycetota</taxon>
        <taxon>Actinomycetes</taxon>
        <taxon>Micrococcales</taxon>
        <taxon>Micrococcaceae</taxon>
        <taxon>Micrococcus</taxon>
    </lineage>
</organism>
<feature type="transmembrane region" description="Helical" evidence="1">
    <location>
        <begin position="51"/>
        <end position="66"/>
    </location>
</feature>
<dbReference type="PATRIC" id="fig|465515.4.peg.2187"/>
<dbReference type="KEGG" id="mlu:Mlut_22570"/>
<reference evidence="3 5" key="3">
    <citation type="submission" date="2018-06" db="EMBL/GenBank/DDBJ databases">
        <authorList>
            <consortium name="Pathogen Informatics"/>
            <person name="Doyle S."/>
        </authorList>
    </citation>
    <scope>NUCLEOTIDE SEQUENCE [LARGE SCALE GENOMIC DNA]</scope>
    <source>
        <strain evidence="3 5">NCTC2665</strain>
    </source>
</reference>
<feature type="transmembrane region" description="Helical" evidence="1">
    <location>
        <begin position="20"/>
        <end position="39"/>
    </location>
</feature>
<feature type="transmembrane region" description="Helical" evidence="1">
    <location>
        <begin position="73"/>
        <end position="96"/>
    </location>
</feature>
<feature type="transmembrane region" description="Helical" evidence="1">
    <location>
        <begin position="116"/>
        <end position="133"/>
    </location>
</feature>
<name>C5C7N6_MICLC</name>
<gene>
    <name evidence="2" type="ordered locus">Mlut_22570</name>
    <name evidence="3" type="ORF">NCTC2665_00929</name>
</gene>
<evidence type="ECO:0000313" key="5">
    <source>
        <dbReference type="Proteomes" id="UP000248985"/>
    </source>
</evidence>
<keyword evidence="1" id="KW-0472">Membrane</keyword>
<dbReference type="GeneID" id="93344101"/>
<dbReference type="Proteomes" id="UP000000738">
    <property type="component" value="Chromosome"/>
</dbReference>
<accession>C5C7N6</accession>
<dbReference type="eggNOG" id="COG1876">
    <property type="taxonomic scope" value="Bacteria"/>
</dbReference>
<dbReference type="RefSeq" id="WP_010079861.1">
    <property type="nucleotide sequence ID" value="NC_012803.1"/>
</dbReference>
<dbReference type="Proteomes" id="UP000248985">
    <property type="component" value="Chromosome 1"/>
</dbReference>
<dbReference type="Pfam" id="PF10990">
    <property type="entry name" value="DUF2809"/>
    <property type="match status" value="1"/>
</dbReference>
<dbReference type="EMBL" id="CP001628">
    <property type="protein sequence ID" value="ACS31724.1"/>
    <property type="molecule type" value="Genomic_DNA"/>
</dbReference>
<keyword evidence="1" id="KW-1133">Transmembrane helix</keyword>
<keyword evidence="1" id="KW-0812">Transmembrane</keyword>
<evidence type="ECO:0000313" key="4">
    <source>
        <dbReference type="Proteomes" id="UP000000738"/>
    </source>
</evidence>
<dbReference type="AlphaFoldDB" id="C5C7N6"/>
<dbReference type="EMBL" id="LS483396">
    <property type="protein sequence ID" value="SQG48155.1"/>
    <property type="molecule type" value="Genomic_DNA"/>
</dbReference>
<dbReference type="HOGENOM" id="CLU_133181_0_1_11"/>
<evidence type="ECO:0000313" key="2">
    <source>
        <dbReference type="EMBL" id="ACS31724.1"/>
    </source>
</evidence>
<sequence>MTHRADPPAPAAPRAGRRRALVAAAAVVVLLTGLGVRLLLTGAWTGPTGDVLYAVLVHLGIAFLLPRRSPWTVGALALAFCTAIELFQLTGLPLAWAQAFPPARLVFGTSFMAADLALYALGVAGATAADLLAGRARRRRPGQARGTSSSST</sequence>
<dbReference type="InterPro" id="IPR021257">
    <property type="entry name" value="DUF2809"/>
</dbReference>
<proteinExistence type="predicted"/>
<dbReference type="EnsemblBacteria" id="ACS31724">
    <property type="protein sequence ID" value="ACS31724"/>
    <property type="gene ID" value="Mlut_22570"/>
</dbReference>
<evidence type="ECO:0000313" key="3">
    <source>
        <dbReference type="EMBL" id="SQG48155.1"/>
    </source>
</evidence>
<dbReference type="STRING" id="465515.Mlut_22570"/>